<evidence type="ECO:0000256" key="1">
    <source>
        <dbReference type="SAM" id="Phobius"/>
    </source>
</evidence>
<keyword evidence="1" id="KW-1133">Transmembrane helix</keyword>
<dbReference type="InterPro" id="IPR003598">
    <property type="entry name" value="Ig_sub2"/>
</dbReference>
<dbReference type="InterPro" id="IPR003597">
    <property type="entry name" value="Ig_C1-set"/>
</dbReference>
<sequence length="293" mass="32087">MVRDQDTVSKQKWSALLLMYGGWLTGILGVAQPSSIEIQQSSFLVFGHKVTLNCRVSRFYPWNASVLWFHRGTPVSPGSITENITMNDDGTFSLLSQYKFSPTVKDNNAECVCQASHPAWTETKRTSIAVSVRYGPIVNVTSNLEAVTNGSGRVTCGSTLNLMCAADGNPKPMTHWLGESIEGAHYEETLHIPAVQREHEGLYWCVAKNMYGEQNTSITLLVSCSDGNINTDGNKTVCGLALIPFAWVTGIVICLLKKGRRKNSALAGQATVVYAEVKNQEEVLPAAESRVRQ</sequence>
<name>A0A9D3RV24_ANGAN</name>
<evidence type="ECO:0000259" key="2">
    <source>
        <dbReference type="PROSITE" id="PS50835"/>
    </source>
</evidence>
<evidence type="ECO:0000313" key="4">
    <source>
        <dbReference type="Proteomes" id="UP001044222"/>
    </source>
</evidence>
<feature type="domain" description="Ig-like" evidence="2">
    <location>
        <begin position="33"/>
        <end position="131"/>
    </location>
</feature>
<dbReference type="AlphaFoldDB" id="A0A9D3RV24"/>
<accession>A0A9D3RV24</accession>
<dbReference type="Pfam" id="PF07654">
    <property type="entry name" value="C1-set"/>
    <property type="match status" value="1"/>
</dbReference>
<dbReference type="SMART" id="SM00407">
    <property type="entry name" value="IGc1"/>
    <property type="match status" value="1"/>
</dbReference>
<dbReference type="CDD" id="cd00098">
    <property type="entry name" value="IgC1"/>
    <property type="match status" value="1"/>
</dbReference>
<dbReference type="SUPFAM" id="SSF48726">
    <property type="entry name" value="Immunoglobulin"/>
    <property type="match status" value="2"/>
</dbReference>
<dbReference type="PANTHER" id="PTHR45889">
    <property type="entry name" value="IG-LIKE DOMAIN-CONTAINING PROTEIN"/>
    <property type="match status" value="1"/>
</dbReference>
<feature type="transmembrane region" description="Helical" evidence="1">
    <location>
        <begin position="239"/>
        <end position="256"/>
    </location>
</feature>
<keyword evidence="1" id="KW-0812">Transmembrane</keyword>
<dbReference type="SMART" id="SM00409">
    <property type="entry name" value="IG"/>
    <property type="match status" value="2"/>
</dbReference>
<feature type="transmembrane region" description="Helical" evidence="1">
    <location>
        <begin position="12"/>
        <end position="31"/>
    </location>
</feature>
<keyword evidence="4" id="KW-1185">Reference proteome</keyword>
<dbReference type="CDD" id="cd00096">
    <property type="entry name" value="Ig"/>
    <property type="match status" value="1"/>
</dbReference>
<gene>
    <name evidence="3" type="ORF">ANANG_G00159440</name>
</gene>
<dbReference type="PANTHER" id="PTHR45889:SF8">
    <property type="entry name" value="IG-LIKE DOMAIN-CONTAINING PROTEIN"/>
    <property type="match status" value="1"/>
</dbReference>
<dbReference type="Gene3D" id="2.60.40.10">
    <property type="entry name" value="Immunoglobulins"/>
    <property type="match status" value="2"/>
</dbReference>
<dbReference type="Proteomes" id="UP001044222">
    <property type="component" value="Chromosome 8"/>
</dbReference>
<dbReference type="PROSITE" id="PS50835">
    <property type="entry name" value="IG_LIKE"/>
    <property type="match status" value="2"/>
</dbReference>
<dbReference type="InterPro" id="IPR003599">
    <property type="entry name" value="Ig_sub"/>
</dbReference>
<protein>
    <recommendedName>
        <fullName evidence="2">Ig-like domain-containing protein</fullName>
    </recommendedName>
</protein>
<reference evidence="3" key="1">
    <citation type="submission" date="2021-01" db="EMBL/GenBank/DDBJ databases">
        <title>A chromosome-scale assembly of European eel, Anguilla anguilla.</title>
        <authorList>
            <person name="Henkel C."/>
            <person name="Jong-Raadsen S.A."/>
            <person name="Dufour S."/>
            <person name="Weltzien F.-A."/>
            <person name="Palstra A.P."/>
            <person name="Pelster B."/>
            <person name="Spaink H.P."/>
            <person name="Van Den Thillart G.E."/>
            <person name="Jansen H."/>
            <person name="Zahm M."/>
            <person name="Klopp C."/>
            <person name="Cedric C."/>
            <person name="Louis A."/>
            <person name="Berthelot C."/>
            <person name="Parey E."/>
            <person name="Roest Crollius H."/>
            <person name="Montfort J."/>
            <person name="Robinson-Rechavi M."/>
            <person name="Bucao C."/>
            <person name="Bouchez O."/>
            <person name="Gislard M."/>
            <person name="Lluch J."/>
            <person name="Milhes M."/>
            <person name="Lampietro C."/>
            <person name="Lopez Roques C."/>
            <person name="Donnadieu C."/>
            <person name="Braasch I."/>
            <person name="Desvignes T."/>
            <person name="Postlethwait J."/>
            <person name="Bobe J."/>
            <person name="Guiguen Y."/>
            <person name="Dirks R."/>
        </authorList>
    </citation>
    <scope>NUCLEOTIDE SEQUENCE</scope>
    <source>
        <strain evidence="3">Tag_6206</strain>
        <tissue evidence="3">Liver</tissue>
    </source>
</reference>
<dbReference type="SMART" id="SM00408">
    <property type="entry name" value="IGc2"/>
    <property type="match status" value="1"/>
</dbReference>
<feature type="domain" description="Ig-like" evidence="2">
    <location>
        <begin position="136"/>
        <end position="223"/>
    </location>
</feature>
<evidence type="ECO:0000313" key="3">
    <source>
        <dbReference type="EMBL" id="KAG5844198.1"/>
    </source>
</evidence>
<keyword evidence="1" id="KW-0472">Membrane</keyword>
<proteinExistence type="predicted"/>
<comment type="caution">
    <text evidence="3">The sequence shown here is derived from an EMBL/GenBank/DDBJ whole genome shotgun (WGS) entry which is preliminary data.</text>
</comment>
<dbReference type="EMBL" id="JAFIRN010000008">
    <property type="protein sequence ID" value="KAG5844198.1"/>
    <property type="molecule type" value="Genomic_DNA"/>
</dbReference>
<dbReference type="InterPro" id="IPR007110">
    <property type="entry name" value="Ig-like_dom"/>
</dbReference>
<dbReference type="InterPro" id="IPR036179">
    <property type="entry name" value="Ig-like_dom_sf"/>
</dbReference>
<dbReference type="InterPro" id="IPR013783">
    <property type="entry name" value="Ig-like_fold"/>
</dbReference>
<organism evidence="3 4">
    <name type="scientific">Anguilla anguilla</name>
    <name type="common">European freshwater eel</name>
    <name type="synonym">Muraena anguilla</name>
    <dbReference type="NCBI Taxonomy" id="7936"/>
    <lineage>
        <taxon>Eukaryota</taxon>
        <taxon>Metazoa</taxon>
        <taxon>Chordata</taxon>
        <taxon>Craniata</taxon>
        <taxon>Vertebrata</taxon>
        <taxon>Euteleostomi</taxon>
        <taxon>Actinopterygii</taxon>
        <taxon>Neopterygii</taxon>
        <taxon>Teleostei</taxon>
        <taxon>Anguilliformes</taxon>
        <taxon>Anguillidae</taxon>
        <taxon>Anguilla</taxon>
    </lineage>
</organism>
<dbReference type="Pfam" id="PF13927">
    <property type="entry name" value="Ig_3"/>
    <property type="match status" value="1"/>
</dbReference>